<sequence>MLTRKGSLKIQPPVYGSKITILSIDGGGIRGILPGVILAYLEAQLQALDGEDARIADYFDEISGTSTGGLITAMLAAPNEQQRPLFDAKDLVPFYLNNSPKIFPQTSGMFAWPTNVWKAISGPKYDGKYLHKLVRDILKDTRLHQTLTNVVIPTFDIKKIQPVIFSSYQVPDHPITDALLSDICIATSAAPTYFPPHYFKNQDEQGNFEEFNLIDGGIAANNPTLVAISEVAKQMSKKNPDFFPIKPMNYERYLVISIGTGANKNGTTYSAKVASEWGVIGWLFHKGRTPLITCYNNASSDMVDYHNSVVFQASHSENYYLRIDDDKLQGDLSSVDIATKENLENLVKVGEDLLKSPVSHINLDTGGYEPVKDGGTYEEALQRFAKLLSEERKLLQSNSAPAKEEEN</sequence>
<dbReference type="PANTHER" id="PTHR32176">
    <property type="entry name" value="XYLOSE ISOMERASE"/>
    <property type="match status" value="1"/>
</dbReference>
<dbReference type="GO" id="GO:0047372">
    <property type="term" value="F:monoacylglycerol lipase activity"/>
    <property type="evidence" value="ECO:0007669"/>
    <property type="project" value="TreeGrafter"/>
</dbReference>
<gene>
    <name evidence="9" type="ORF">D5086_0000051120</name>
</gene>
<dbReference type="PANTHER" id="PTHR32176:SF92">
    <property type="entry name" value="XYLOSE ISOMERASE"/>
    <property type="match status" value="1"/>
</dbReference>
<evidence type="ECO:0000313" key="9">
    <source>
        <dbReference type="EMBL" id="TKS13618.1"/>
    </source>
</evidence>
<organism evidence="9">
    <name type="scientific">Populus alba</name>
    <name type="common">White poplar</name>
    <dbReference type="NCBI Taxonomy" id="43335"/>
    <lineage>
        <taxon>Eukaryota</taxon>
        <taxon>Viridiplantae</taxon>
        <taxon>Streptophyta</taxon>
        <taxon>Embryophyta</taxon>
        <taxon>Tracheophyta</taxon>
        <taxon>Spermatophyta</taxon>
        <taxon>Magnoliopsida</taxon>
        <taxon>eudicotyledons</taxon>
        <taxon>Gunneridae</taxon>
        <taxon>Pentapetalae</taxon>
        <taxon>rosids</taxon>
        <taxon>fabids</taxon>
        <taxon>Malpighiales</taxon>
        <taxon>Salicaceae</taxon>
        <taxon>Saliceae</taxon>
        <taxon>Populus</taxon>
    </lineage>
</organism>
<dbReference type="Gene3D" id="3.40.1090.10">
    <property type="entry name" value="Cytosolic phospholipase A2 catalytic domain"/>
    <property type="match status" value="1"/>
</dbReference>
<feature type="short sequence motif" description="DGA/G" evidence="6">
    <location>
        <begin position="215"/>
        <end position="217"/>
    </location>
</feature>
<dbReference type="CDD" id="cd07214">
    <property type="entry name" value="Pat17_isozyme_like"/>
    <property type="match status" value="1"/>
</dbReference>
<dbReference type="SUPFAM" id="SSF52151">
    <property type="entry name" value="FabD/lysophospholipase-like"/>
    <property type="match status" value="1"/>
</dbReference>
<feature type="short sequence motif" description="GXSXG" evidence="6">
    <location>
        <begin position="64"/>
        <end position="68"/>
    </location>
</feature>
<evidence type="ECO:0000256" key="2">
    <source>
        <dbReference type="ARBA" id="ARBA00022801"/>
    </source>
</evidence>
<feature type="short sequence motif" description="GXGXXG" evidence="6">
    <location>
        <begin position="26"/>
        <end position="31"/>
    </location>
</feature>
<keyword evidence="5 6" id="KW-0443">Lipid metabolism</keyword>
<evidence type="ECO:0000256" key="5">
    <source>
        <dbReference type="ARBA" id="ARBA00023098"/>
    </source>
</evidence>
<evidence type="ECO:0000256" key="3">
    <source>
        <dbReference type="ARBA" id="ARBA00022821"/>
    </source>
</evidence>
<feature type="active site" description="Nucleophile" evidence="6">
    <location>
        <position position="66"/>
    </location>
</feature>
<dbReference type="EC" id="3.1.1.-" evidence="7"/>
<dbReference type="GO" id="GO:0006952">
    <property type="term" value="P:defense response"/>
    <property type="evidence" value="ECO:0007669"/>
    <property type="project" value="UniProtKB-KW"/>
</dbReference>
<protein>
    <recommendedName>
        <fullName evidence="7">Patatin</fullName>
        <ecNumber evidence="7">3.1.1.-</ecNumber>
    </recommendedName>
</protein>
<name>A0A4U5QRV0_POPAL</name>
<dbReference type="PROSITE" id="PS51635">
    <property type="entry name" value="PNPLA"/>
    <property type="match status" value="1"/>
</dbReference>
<dbReference type="AlphaFoldDB" id="A0A4U5QRV0"/>
<dbReference type="InterPro" id="IPR002641">
    <property type="entry name" value="PNPLA_dom"/>
</dbReference>
<accession>A0A4U5QRV0</accession>
<dbReference type="GO" id="GO:0016042">
    <property type="term" value="P:lipid catabolic process"/>
    <property type="evidence" value="ECO:0007669"/>
    <property type="project" value="UniProtKB-UniRule"/>
</dbReference>
<comment type="similarity">
    <text evidence="1 7">Belongs to the patatin family.</text>
</comment>
<feature type="active site" description="Proton acceptor" evidence="6">
    <location>
        <position position="215"/>
    </location>
</feature>
<evidence type="ECO:0000256" key="4">
    <source>
        <dbReference type="ARBA" id="ARBA00022963"/>
    </source>
</evidence>
<feature type="domain" description="PNPLA" evidence="8">
    <location>
        <begin position="22"/>
        <end position="228"/>
    </location>
</feature>
<keyword evidence="4 6" id="KW-0442">Lipid degradation</keyword>
<dbReference type="EMBL" id="RCHU01000133">
    <property type="protein sequence ID" value="TKS13618.1"/>
    <property type="molecule type" value="Genomic_DNA"/>
</dbReference>
<evidence type="ECO:0000256" key="1">
    <source>
        <dbReference type="ARBA" id="ARBA00010240"/>
    </source>
</evidence>
<evidence type="ECO:0000256" key="6">
    <source>
        <dbReference type="PROSITE-ProRule" id="PRU01161"/>
    </source>
</evidence>
<keyword evidence="3" id="KW-0611">Plant defense</keyword>
<keyword evidence="2 6" id="KW-0378">Hydrolase</keyword>
<comment type="function">
    <text evidence="7">Lipolytic acyl hydrolase (LAH).</text>
</comment>
<evidence type="ECO:0000259" key="8">
    <source>
        <dbReference type="PROSITE" id="PS51635"/>
    </source>
</evidence>
<comment type="caution">
    <text evidence="9">The sequence shown here is derived from an EMBL/GenBank/DDBJ whole genome shotgun (WGS) entry which is preliminary data.</text>
</comment>
<dbReference type="Pfam" id="PF01734">
    <property type="entry name" value="Patatin"/>
    <property type="match status" value="1"/>
</dbReference>
<dbReference type="InterPro" id="IPR016035">
    <property type="entry name" value="Acyl_Trfase/lysoPLipase"/>
</dbReference>
<dbReference type="GO" id="GO:0004620">
    <property type="term" value="F:phospholipase activity"/>
    <property type="evidence" value="ECO:0007669"/>
    <property type="project" value="TreeGrafter"/>
</dbReference>
<dbReference type="FunFam" id="3.40.1090.10:FF:000005">
    <property type="entry name" value="Patatin"/>
    <property type="match status" value="1"/>
</dbReference>
<evidence type="ECO:0000256" key="7">
    <source>
        <dbReference type="RuleBase" id="RU361262"/>
    </source>
</evidence>
<reference evidence="9" key="1">
    <citation type="submission" date="2018-10" db="EMBL/GenBank/DDBJ databases">
        <title>Population genomic analysis revealed the cold adaptation of white poplar.</title>
        <authorList>
            <person name="Liu Y.-J."/>
        </authorList>
    </citation>
    <scope>NUCLEOTIDE SEQUENCE [LARGE SCALE GENOMIC DNA]</scope>
    <source>
        <strain evidence="9">PAL-ZL1</strain>
    </source>
</reference>
<comment type="domain">
    <text evidence="7">The nitrogen atoms of the two glycine residues in the GGXR motif define the oxyanion hole, and stabilize the oxyanion that forms during the nucleophilic attack by the catalytic serine during substrate cleavage.</text>
</comment>
<proteinExistence type="inferred from homology"/>